<organism evidence="5 6">
    <name type="scientific">Acinetobacter cumulans</name>
    <dbReference type="NCBI Taxonomy" id="2136182"/>
    <lineage>
        <taxon>Bacteria</taxon>
        <taxon>Pseudomonadati</taxon>
        <taxon>Pseudomonadota</taxon>
        <taxon>Gammaproteobacteria</taxon>
        <taxon>Moraxellales</taxon>
        <taxon>Moraxellaceae</taxon>
        <taxon>Acinetobacter</taxon>
    </lineage>
</organism>
<sequence length="244" mass="27609">MDMRYSEMSVQTNLKFLLSQKNLNANSLSEITNGELPQPTTRRIINGESENVRDKTLEKYARFFGVELADLKYGDVSRPKPTIVPDAHLTTFELWDDGTPMESDDIELPYFKEVCFSAGSGHSQVIEEQGRKLRFSKRTLKNAGVEPGDAACATNSGKSMENTILDGAAIGVDKSKQSIKDGKIYAFDHGGMLRVKRLYRQPFGAVKIVSDNPEYPEELMTADQWQNEVRLLGWVFWWSSVDKW</sequence>
<dbReference type="InterPro" id="IPR015927">
    <property type="entry name" value="Peptidase_S24_S26A/B/C"/>
</dbReference>
<reference evidence="5 6" key="1">
    <citation type="submission" date="2018-09" db="EMBL/GenBank/DDBJ databases">
        <title>The draft genome of Acinetobacter sp. strains.</title>
        <authorList>
            <person name="Qin J."/>
            <person name="Feng Y."/>
            <person name="Zong Z."/>
        </authorList>
    </citation>
    <scope>NUCLEOTIDE SEQUENCE [LARGE SCALE GENOMIC DNA]</scope>
    <source>
        <strain evidence="5 6">WCHAc060003</strain>
    </source>
</reference>
<dbReference type="GO" id="GO:0003677">
    <property type="term" value="F:DNA binding"/>
    <property type="evidence" value="ECO:0007669"/>
    <property type="project" value="UniProtKB-KW"/>
</dbReference>
<dbReference type="PANTHER" id="PTHR40661">
    <property type="match status" value="1"/>
</dbReference>
<evidence type="ECO:0000259" key="4">
    <source>
        <dbReference type="PROSITE" id="PS50943"/>
    </source>
</evidence>
<feature type="domain" description="HTH cro/C1-type" evidence="4">
    <location>
        <begin position="43"/>
        <end position="71"/>
    </location>
</feature>
<dbReference type="AlphaFoldDB" id="A0A498D3L6"/>
<evidence type="ECO:0000256" key="1">
    <source>
        <dbReference type="ARBA" id="ARBA00023015"/>
    </source>
</evidence>
<dbReference type="InterPro" id="IPR001387">
    <property type="entry name" value="Cro/C1-type_HTH"/>
</dbReference>
<dbReference type="SUPFAM" id="SSF47413">
    <property type="entry name" value="lambda repressor-like DNA-binding domains"/>
    <property type="match status" value="1"/>
</dbReference>
<dbReference type="Pfam" id="PF13443">
    <property type="entry name" value="HTH_26"/>
    <property type="match status" value="1"/>
</dbReference>
<name>A0A498D3L6_9GAMM</name>
<dbReference type="Pfam" id="PF00717">
    <property type="entry name" value="Peptidase_S24"/>
    <property type="match status" value="1"/>
</dbReference>
<dbReference type="InterPro" id="IPR036286">
    <property type="entry name" value="LexA/Signal_pep-like_sf"/>
</dbReference>
<evidence type="ECO:0000313" key="5">
    <source>
        <dbReference type="EMBL" id="RLL29054.1"/>
    </source>
</evidence>
<protein>
    <submittedName>
        <fullName evidence="5">Transcriptional regulator</fullName>
    </submittedName>
</protein>
<dbReference type="EMBL" id="RCHD01000074">
    <property type="protein sequence ID" value="RLL29054.1"/>
    <property type="molecule type" value="Genomic_DNA"/>
</dbReference>
<comment type="caution">
    <text evidence="5">The sequence shown here is derived from an EMBL/GenBank/DDBJ whole genome shotgun (WGS) entry which is preliminary data.</text>
</comment>
<proteinExistence type="predicted"/>
<dbReference type="PROSITE" id="PS50943">
    <property type="entry name" value="HTH_CROC1"/>
    <property type="match status" value="1"/>
</dbReference>
<dbReference type="Gene3D" id="1.10.260.40">
    <property type="entry name" value="lambda repressor-like DNA-binding domains"/>
    <property type="match status" value="1"/>
</dbReference>
<evidence type="ECO:0000256" key="2">
    <source>
        <dbReference type="ARBA" id="ARBA00023125"/>
    </source>
</evidence>
<dbReference type="PANTHER" id="PTHR40661:SF2">
    <property type="entry name" value="HTH-TYPE TRANSCRIPTIONAL REGULATOR PRTR"/>
    <property type="match status" value="1"/>
</dbReference>
<evidence type="ECO:0000313" key="6">
    <source>
        <dbReference type="Proteomes" id="UP000267166"/>
    </source>
</evidence>
<keyword evidence="3" id="KW-0804">Transcription</keyword>
<keyword evidence="1" id="KW-0805">Transcription regulation</keyword>
<dbReference type="InterPro" id="IPR039418">
    <property type="entry name" value="LexA-like"/>
</dbReference>
<dbReference type="CDD" id="cd06529">
    <property type="entry name" value="S24_LexA-like"/>
    <property type="match status" value="1"/>
</dbReference>
<keyword evidence="2" id="KW-0238">DNA-binding</keyword>
<dbReference type="InterPro" id="IPR010982">
    <property type="entry name" value="Lambda_DNA-bd_dom_sf"/>
</dbReference>
<dbReference type="Proteomes" id="UP000267166">
    <property type="component" value="Unassembled WGS sequence"/>
</dbReference>
<gene>
    <name evidence="5" type="ORF">D9K80_17355</name>
</gene>
<evidence type="ECO:0000256" key="3">
    <source>
        <dbReference type="ARBA" id="ARBA00023163"/>
    </source>
</evidence>
<accession>A0A498D3L6</accession>
<dbReference type="SUPFAM" id="SSF51306">
    <property type="entry name" value="LexA/Signal peptidase"/>
    <property type="match status" value="1"/>
</dbReference>
<dbReference type="Gene3D" id="2.10.109.10">
    <property type="entry name" value="Umud Fragment, subunit A"/>
    <property type="match status" value="1"/>
</dbReference>